<evidence type="ECO:0000256" key="1">
    <source>
        <dbReference type="ARBA" id="ARBA00000085"/>
    </source>
</evidence>
<keyword evidence="8" id="KW-0902">Two-component regulatory system</keyword>
<dbReference type="InterPro" id="IPR004358">
    <property type="entry name" value="Sig_transdc_His_kin-like_C"/>
</dbReference>
<feature type="domain" description="Histidine kinase" evidence="9">
    <location>
        <begin position="22"/>
        <end position="240"/>
    </location>
</feature>
<keyword evidence="6 10" id="KW-0418">Kinase</keyword>
<dbReference type="Proteomes" id="UP000001935">
    <property type="component" value="Chromosome"/>
</dbReference>
<dbReference type="KEGG" id="ade:Adeh_4225"/>
<evidence type="ECO:0000256" key="6">
    <source>
        <dbReference type="ARBA" id="ARBA00022777"/>
    </source>
</evidence>
<evidence type="ECO:0000256" key="2">
    <source>
        <dbReference type="ARBA" id="ARBA00012438"/>
    </source>
</evidence>
<dbReference type="InterPro" id="IPR036890">
    <property type="entry name" value="HATPase_C_sf"/>
</dbReference>
<dbReference type="SUPFAM" id="SSF55874">
    <property type="entry name" value="ATPase domain of HSP90 chaperone/DNA topoisomerase II/histidine kinase"/>
    <property type="match status" value="1"/>
</dbReference>
<dbReference type="InterPro" id="IPR005467">
    <property type="entry name" value="His_kinase_dom"/>
</dbReference>
<dbReference type="AlphaFoldDB" id="Q2IHD5"/>
<evidence type="ECO:0000256" key="4">
    <source>
        <dbReference type="ARBA" id="ARBA00022679"/>
    </source>
</evidence>
<keyword evidence="7" id="KW-0067">ATP-binding</keyword>
<protein>
    <recommendedName>
        <fullName evidence="2">histidine kinase</fullName>
        <ecNumber evidence="2">2.7.13.3</ecNumber>
    </recommendedName>
</protein>
<keyword evidence="3" id="KW-0597">Phosphoprotein</keyword>
<dbReference type="CDD" id="cd00075">
    <property type="entry name" value="HATPase"/>
    <property type="match status" value="1"/>
</dbReference>
<dbReference type="GO" id="GO:0000155">
    <property type="term" value="F:phosphorelay sensor kinase activity"/>
    <property type="evidence" value="ECO:0007669"/>
    <property type="project" value="InterPro"/>
</dbReference>
<dbReference type="CDD" id="cd00082">
    <property type="entry name" value="HisKA"/>
    <property type="match status" value="1"/>
</dbReference>
<keyword evidence="4 10" id="KW-0808">Transferase</keyword>
<dbReference type="Gene3D" id="3.30.565.10">
    <property type="entry name" value="Histidine kinase-like ATPase, C-terminal domain"/>
    <property type="match status" value="1"/>
</dbReference>
<dbReference type="InterPro" id="IPR003594">
    <property type="entry name" value="HATPase_dom"/>
</dbReference>
<name>Q2IHD5_ANADE</name>
<dbReference type="HOGENOM" id="CLU_1131750_0_0_7"/>
<dbReference type="InterPro" id="IPR003661">
    <property type="entry name" value="HisK_dim/P_dom"/>
</dbReference>
<evidence type="ECO:0000256" key="7">
    <source>
        <dbReference type="ARBA" id="ARBA00022840"/>
    </source>
</evidence>
<dbReference type="OrthoDB" id="5526724at2"/>
<proteinExistence type="predicted"/>
<evidence type="ECO:0000259" key="9">
    <source>
        <dbReference type="PROSITE" id="PS50109"/>
    </source>
</evidence>
<dbReference type="PRINTS" id="PR00344">
    <property type="entry name" value="BCTRLSENSOR"/>
</dbReference>
<dbReference type="SMART" id="SM00388">
    <property type="entry name" value="HisKA"/>
    <property type="match status" value="1"/>
</dbReference>
<dbReference type="EC" id="2.7.13.3" evidence="2"/>
<evidence type="ECO:0000256" key="3">
    <source>
        <dbReference type="ARBA" id="ARBA00022553"/>
    </source>
</evidence>
<evidence type="ECO:0000256" key="5">
    <source>
        <dbReference type="ARBA" id="ARBA00022741"/>
    </source>
</evidence>
<reference evidence="10" key="1">
    <citation type="submission" date="2006-01" db="EMBL/GenBank/DDBJ databases">
        <title>Complete sequence of Anaeromyxobacter dehalogenans 2CP-C.</title>
        <authorList>
            <consortium name="US DOE Joint Genome Institute"/>
            <person name="Copeland A."/>
            <person name="Lucas S."/>
            <person name="Lapidus A."/>
            <person name="Barry K."/>
            <person name="Detter J.C."/>
            <person name="Glavina T."/>
            <person name="Hammon N."/>
            <person name="Israni S."/>
            <person name="Pitluck S."/>
            <person name="Brettin T."/>
            <person name="Bruce D."/>
            <person name="Han C."/>
            <person name="Tapia R."/>
            <person name="Gilna P."/>
            <person name="Kiss H."/>
            <person name="Schmutz J."/>
            <person name="Larimer F."/>
            <person name="Land M."/>
            <person name="Kyrpides N."/>
            <person name="Anderson I."/>
            <person name="Sanford R.A."/>
            <person name="Ritalahti K.M."/>
            <person name="Thomas H.S."/>
            <person name="Kirby J.R."/>
            <person name="Zhulin I.B."/>
            <person name="Loeffler F.E."/>
            <person name="Richardson P."/>
        </authorList>
    </citation>
    <scope>NUCLEOTIDE SEQUENCE</scope>
    <source>
        <strain evidence="10">2CP-C</strain>
    </source>
</reference>
<comment type="catalytic activity">
    <reaction evidence="1">
        <text>ATP + protein L-histidine = ADP + protein N-phospho-L-histidine.</text>
        <dbReference type="EC" id="2.7.13.3"/>
    </reaction>
</comment>
<dbReference type="RefSeq" id="WP_011423271.1">
    <property type="nucleotide sequence ID" value="NC_007760.1"/>
</dbReference>
<evidence type="ECO:0000313" key="11">
    <source>
        <dbReference type="Proteomes" id="UP000001935"/>
    </source>
</evidence>
<keyword evidence="5" id="KW-0547">Nucleotide-binding</keyword>
<organism evidence="10 11">
    <name type="scientific">Anaeromyxobacter dehalogenans (strain 2CP-C)</name>
    <dbReference type="NCBI Taxonomy" id="290397"/>
    <lineage>
        <taxon>Bacteria</taxon>
        <taxon>Pseudomonadati</taxon>
        <taxon>Myxococcota</taxon>
        <taxon>Myxococcia</taxon>
        <taxon>Myxococcales</taxon>
        <taxon>Cystobacterineae</taxon>
        <taxon>Anaeromyxobacteraceae</taxon>
        <taxon>Anaeromyxobacter</taxon>
    </lineage>
</organism>
<dbReference type="SMART" id="SM00387">
    <property type="entry name" value="HATPase_c"/>
    <property type="match status" value="1"/>
</dbReference>
<gene>
    <name evidence="10" type="ordered locus">Adeh_4225</name>
</gene>
<dbReference type="PANTHER" id="PTHR43065:SF10">
    <property type="entry name" value="PEROXIDE STRESS-ACTIVATED HISTIDINE KINASE MAK3"/>
    <property type="match status" value="1"/>
</dbReference>
<dbReference type="GO" id="GO:0005524">
    <property type="term" value="F:ATP binding"/>
    <property type="evidence" value="ECO:0007669"/>
    <property type="project" value="UniProtKB-KW"/>
</dbReference>
<accession>Q2IHD5</accession>
<dbReference type="STRING" id="290397.Adeh_4225"/>
<dbReference type="PROSITE" id="PS50109">
    <property type="entry name" value="HIS_KIN"/>
    <property type="match status" value="1"/>
</dbReference>
<sequence>MKRKHEDPPGLALLDAELLAPALLHELRQPLMGADAAATLLERAAGPALAQQEAWRILRGQLARMGEVVNGYDELFRAGDAEPVRFAVAPVVARAVDLLALRVRPLGSRFAFTPAARLPDGFGAPGALVHAATNLIANALDAVHGVPPGRVEVRVLEAAGDGIEVRVSDAGTGIPAEIRAHVFEPRFTTKPPGHGTGLGLHISRRLMSRFGGAVTLVDADDPARLPWAVTEFCISIPAAPAEARP</sequence>
<evidence type="ECO:0000313" key="10">
    <source>
        <dbReference type="EMBL" id="ABC83989.1"/>
    </source>
</evidence>
<dbReference type="Pfam" id="PF02518">
    <property type="entry name" value="HATPase_c"/>
    <property type="match status" value="1"/>
</dbReference>
<dbReference type="PANTHER" id="PTHR43065">
    <property type="entry name" value="SENSOR HISTIDINE KINASE"/>
    <property type="match status" value="1"/>
</dbReference>
<evidence type="ECO:0000256" key="8">
    <source>
        <dbReference type="ARBA" id="ARBA00023012"/>
    </source>
</evidence>
<dbReference type="eggNOG" id="COG4191">
    <property type="taxonomic scope" value="Bacteria"/>
</dbReference>
<dbReference type="EMBL" id="CP000251">
    <property type="protein sequence ID" value="ABC83989.1"/>
    <property type="molecule type" value="Genomic_DNA"/>
</dbReference>